<proteinExistence type="predicted"/>
<dbReference type="RefSeq" id="WP_157802223.1">
    <property type="nucleotide sequence ID" value="NZ_PGFF01000001.1"/>
</dbReference>
<dbReference type="Proteomes" id="UP000228758">
    <property type="component" value="Unassembled WGS sequence"/>
</dbReference>
<keyword evidence="1" id="KW-0472">Membrane</keyword>
<feature type="transmembrane region" description="Helical" evidence="1">
    <location>
        <begin position="82"/>
        <end position="103"/>
    </location>
</feature>
<keyword evidence="1" id="KW-0812">Transmembrane</keyword>
<sequence>MPQRIESVPPAALATLPGASALAAVRRLLVWALGAAWAYGLLAAGTRTVCWQGVSPDQSIVFSGPVPAEPGCHTLTLSPTGFVYAGIAVAALIAITNTLRWAATEAEAARRLQRARVAVLLIPAIALAAAHLWLWSVPLDAQGTGAAVYPFLFGTITLTGAPPEMVPF</sequence>
<feature type="transmembrane region" description="Helical" evidence="1">
    <location>
        <begin position="115"/>
        <end position="135"/>
    </location>
</feature>
<evidence type="ECO:0000313" key="3">
    <source>
        <dbReference type="Proteomes" id="UP000228758"/>
    </source>
</evidence>
<comment type="caution">
    <text evidence="2">The sequence shown here is derived from an EMBL/GenBank/DDBJ whole genome shotgun (WGS) entry which is preliminary data.</text>
</comment>
<evidence type="ECO:0000313" key="2">
    <source>
        <dbReference type="EMBL" id="PJJ71348.1"/>
    </source>
</evidence>
<keyword evidence="3" id="KW-1185">Reference proteome</keyword>
<name>A0A2M9CHI5_9MICO</name>
<accession>A0A2M9CHI5</accession>
<dbReference type="EMBL" id="PGFF01000001">
    <property type="protein sequence ID" value="PJJ71348.1"/>
    <property type="molecule type" value="Genomic_DNA"/>
</dbReference>
<keyword evidence="1" id="KW-1133">Transmembrane helix</keyword>
<dbReference type="AlphaFoldDB" id="A0A2M9CHI5"/>
<organism evidence="2 3">
    <name type="scientific">Diaminobutyricimonas aerilata</name>
    <dbReference type="NCBI Taxonomy" id="1162967"/>
    <lineage>
        <taxon>Bacteria</taxon>
        <taxon>Bacillati</taxon>
        <taxon>Actinomycetota</taxon>
        <taxon>Actinomycetes</taxon>
        <taxon>Micrococcales</taxon>
        <taxon>Microbacteriaceae</taxon>
        <taxon>Diaminobutyricimonas</taxon>
    </lineage>
</organism>
<reference evidence="2 3" key="1">
    <citation type="submission" date="2017-11" db="EMBL/GenBank/DDBJ databases">
        <title>Genomic Encyclopedia of Archaeal and Bacterial Type Strains, Phase II (KMG-II): From Individual Species to Whole Genera.</title>
        <authorList>
            <person name="Goeker M."/>
        </authorList>
    </citation>
    <scope>NUCLEOTIDE SEQUENCE [LARGE SCALE GENOMIC DNA]</scope>
    <source>
        <strain evidence="2 3">DSM 27393</strain>
    </source>
</reference>
<evidence type="ECO:0000256" key="1">
    <source>
        <dbReference type="SAM" id="Phobius"/>
    </source>
</evidence>
<gene>
    <name evidence="2" type="ORF">CLV46_0893</name>
</gene>
<protein>
    <submittedName>
        <fullName evidence="2">Uncharacterized protein</fullName>
    </submittedName>
</protein>